<dbReference type="PRINTS" id="PR00452">
    <property type="entry name" value="SH3DOMAIN"/>
</dbReference>
<protein>
    <recommendedName>
        <fullName evidence="4">SH3 domain-containing protein</fullName>
    </recommendedName>
</protein>
<dbReference type="GeneID" id="5889686"/>
<evidence type="ECO:0000256" key="2">
    <source>
        <dbReference type="ARBA" id="ARBA00022999"/>
    </source>
</evidence>
<dbReference type="STRING" id="81824.A9UV19"/>
<dbReference type="Proteomes" id="UP000001357">
    <property type="component" value="Unassembled WGS sequence"/>
</dbReference>
<dbReference type="Pfam" id="PF00018">
    <property type="entry name" value="SH3_1"/>
    <property type="match status" value="1"/>
</dbReference>
<feature type="domain" description="SH3" evidence="4">
    <location>
        <begin position="1"/>
        <end position="53"/>
    </location>
</feature>
<accession>A9UV19</accession>
<gene>
    <name evidence="5" type="ORF">MONBRDRAFT_3808</name>
</gene>
<reference evidence="5 6" key="1">
    <citation type="journal article" date="2008" name="Nature">
        <title>The genome of the choanoflagellate Monosiga brevicollis and the origin of metazoans.</title>
        <authorList>
            <consortium name="JGI Sequencing"/>
            <person name="King N."/>
            <person name="Westbrook M.J."/>
            <person name="Young S.L."/>
            <person name="Kuo A."/>
            <person name="Abedin M."/>
            <person name="Chapman J."/>
            <person name="Fairclough S."/>
            <person name="Hellsten U."/>
            <person name="Isogai Y."/>
            <person name="Letunic I."/>
            <person name="Marr M."/>
            <person name="Pincus D."/>
            <person name="Putnam N."/>
            <person name="Rokas A."/>
            <person name="Wright K.J."/>
            <person name="Zuzow R."/>
            <person name="Dirks W."/>
            <person name="Good M."/>
            <person name="Goodstein D."/>
            <person name="Lemons D."/>
            <person name="Li W."/>
            <person name="Lyons J.B."/>
            <person name="Morris A."/>
            <person name="Nichols S."/>
            <person name="Richter D.J."/>
            <person name="Salamov A."/>
            <person name="Bork P."/>
            <person name="Lim W.A."/>
            <person name="Manning G."/>
            <person name="Miller W.T."/>
            <person name="McGinnis W."/>
            <person name="Shapiro H."/>
            <person name="Tjian R."/>
            <person name="Grigoriev I.V."/>
            <person name="Rokhsar D."/>
        </authorList>
    </citation>
    <scope>NUCLEOTIDE SEQUENCE [LARGE SCALE GENOMIC DNA]</scope>
    <source>
        <strain evidence="6">MX1 / ATCC 50154</strain>
    </source>
</reference>
<evidence type="ECO:0000259" key="4">
    <source>
        <dbReference type="PROSITE" id="PS50002"/>
    </source>
</evidence>
<evidence type="ECO:0000256" key="3">
    <source>
        <dbReference type="PROSITE-ProRule" id="PRU00192"/>
    </source>
</evidence>
<keyword evidence="6" id="KW-1185">Reference proteome</keyword>
<proteinExistence type="predicted"/>
<evidence type="ECO:0000256" key="1">
    <source>
        <dbReference type="ARBA" id="ARBA00022443"/>
    </source>
</evidence>
<sequence>AVAKHDYEARNDTELSFKRGDRLKIFDQPDLSWWTGELNGREGFIAAAYVTLE</sequence>
<evidence type="ECO:0000313" key="6">
    <source>
        <dbReference type="Proteomes" id="UP000001357"/>
    </source>
</evidence>
<dbReference type="EMBL" id="CH991546">
    <property type="protein sequence ID" value="EDQ90815.1"/>
    <property type="molecule type" value="Genomic_DNA"/>
</dbReference>
<dbReference type="KEGG" id="mbr:MONBRDRAFT_3808"/>
<keyword evidence="2" id="KW-0727">SH2 domain</keyword>
<dbReference type="RefSeq" id="XP_001744112.1">
    <property type="nucleotide sequence ID" value="XM_001744060.1"/>
</dbReference>
<feature type="non-terminal residue" evidence="5">
    <location>
        <position position="1"/>
    </location>
</feature>
<dbReference type="InterPro" id="IPR001452">
    <property type="entry name" value="SH3_domain"/>
</dbReference>
<dbReference type="InterPro" id="IPR036028">
    <property type="entry name" value="SH3-like_dom_sf"/>
</dbReference>
<name>A9UV19_MONBE</name>
<evidence type="ECO:0000313" key="5">
    <source>
        <dbReference type="EMBL" id="EDQ90815.1"/>
    </source>
</evidence>
<feature type="non-terminal residue" evidence="5">
    <location>
        <position position="53"/>
    </location>
</feature>
<dbReference type="PROSITE" id="PS50002">
    <property type="entry name" value="SH3"/>
    <property type="match status" value="1"/>
</dbReference>
<dbReference type="Gene3D" id="2.30.30.40">
    <property type="entry name" value="SH3 Domains"/>
    <property type="match status" value="1"/>
</dbReference>
<dbReference type="InParanoid" id="A9UV19"/>
<dbReference type="PANTHER" id="PTHR46037">
    <property type="entry name" value="PROTEIN ENHANCER OF SEVENLESS 2B"/>
    <property type="match status" value="1"/>
</dbReference>
<organism evidence="5 6">
    <name type="scientific">Monosiga brevicollis</name>
    <name type="common">Choanoflagellate</name>
    <dbReference type="NCBI Taxonomy" id="81824"/>
    <lineage>
        <taxon>Eukaryota</taxon>
        <taxon>Choanoflagellata</taxon>
        <taxon>Craspedida</taxon>
        <taxon>Salpingoecidae</taxon>
        <taxon>Monosiga</taxon>
    </lineage>
</organism>
<dbReference type="SUPFAM" id="SSF50044">
    <property type="entry name" value="SH3-domain"/>
    <property type="match status" value="1"/>
</dbReference>
<keyword evidence="1 3" id="KW-0728">SH3 domain</keyword>
<dbReference type="AlphaFoldDB" id="A9UV19"/>
<dbReference type="SMART" id="SM00326">
    <property type="entry name" value="SH3"/>
    <property type="match status" value="1"/>
</dbReference>
<dbReference type="InterPro" id="IPR043539">
    <property type="entry name" value="Grb2-like"/>
</dbReference>